<protein>
    <submittedName>
        <fullName evidence="2">C-di-GMP-specific phosphodiesterase</fullName>
    </submittedName>
</protein>
<reference evidence="2 3" key="1">
    <citation type="journal article" date="2015" name="Genome Announc.">
        <title>Expanding the biotechnology potential of lactobacilli through comparative genomics of 213 strains and associated genera.</title>
        <authorList>
            <person name="Sun Z."/>
            <person name="Harris H.M."/>
            <person name="McCann A."/>
            <person name="Guo C."/>
            <person name="Argimon S."/>
            <person name="Zhang W."/>
            <person name="Yang X."/>
            <person name="Jeffery I.B."/>
            <person name="Cooney J.C."/>
            <person name="Kagawa T.F."/>
            <person name="Liu W."/>
            <person name="Song Y."/>
            <person name="Salvetti E."/>
            <person name="Wrobel A."/>
            <person name="Rasinkangas P."/>
            <person name="Parkhill J."/>
            <person name="Rea M.C."/>
            <person name="O'Sullivan O."/>
            <person name="Ritari J."/>
            <person name="Douillard F.P."/>
            <person name="Paul Ross R."/>
            <person name="Yang R."/>
            <person name="Briner A.E."/>
            <person name="Felis G.E."/>
            <person name="de Vos W.M."/>
            <person name="Barrangou R."/>
            <person name="Klaenhammer T.R."/>
            <person name="Caufield P.W."/>
            <person name="Cui Y."/>
            <person name="Zhang H."/>
            <person name="O'Toole P.W."/>
        </authorList>
    </citation>
    <scope>NUCLEOTIDE SEQUENCE [LARGE SCALE GENOMIC DNA]</scope>
    <source>
        <strain evidence="2 3">DSM 23365</strain>
    </source>
</reference>
<dbReference type="EMBL" id="AYZM01000111">
    <property type="protein sequence ID" value="KRN21568.1"/>
    <property type="molecule type" value="Genomic_DNA"/>
</dbReference>
<dbReference type="Gene3D" id="3.20.20.450">
    <property type="entry name" value="EAL domain"/>
    <property type="match status" value="1"/>
</dbReference>
<dbReference type="PATRIC" id="fig|1423804.4.peg.1088"/>
<evidence type="ECO:0000313" key="3">
    <source>
        <dbReference type="Proteomes" id="UP000051442"/>
    </source>
</evidence>
<feature type="domain" description="EAL" evidence="1">
    <location>
        <begin position="1"/>
        <end position="221"/>
    </location>
</feature>
<dbReference type="PROSITE" id="PS50883">
    <property type="entry name" value="EAL"/>
    <property type="match status" value="1"/>
</dbReference>
<dbReference type="InterPro" id="IPR050706">
    <property type="entry name" value="Cyclic-di-GMP_PDE-like"/>
</dbReference>
<dbReference type="RefSeq" id="WP_054735924.1">
    <property type="nucleotide sequence ID" value="NZ_AYZM01000111.1"/>
</dbReference>
<dbReference type="InterPro" id="IPR001633">
    <property type="entry name" value="EAL_dom"/>
</dbReference>
<proteinExistence type="predicted"/>
<evidence type="ECO:0000259" key="1">
    <source>
        <dbReference type="PROSITE" id="PS50883"/>
    </source>
</evidence>
<sequence length="221" mass="25217">MLRFWGQPKYADRELLGYELFLREAVADQWQFPKDFGAYSAAEIADLLIETVKTLGNRAQLLSLNLDRPEFIREDYVKEMARAQRACPQVQLCVELTERPGDVSAKQLIDAASGYASANLWVCIDDVGTGDNELEVVGELAPYVTEYKFALQNFHDQKDFISLVSPLLQFWREQAKINELFFAIEGFETKADLKIAQNYHADILQGYYFGRPSLIKLATDD</sequence>
<dbReference type="PANTHER" id="PTHR33121:SF70">
    <property type="entry name" value="SIGNALING PROTEIN YKOW"/>
    <property type="match status" value="1"/>
</dbReference>
<keyword evidence="3" id="KW-1185">Reference proteome</keyword>
<organism evidence="2 3">
    <name type="scientific">Secundilactobacillus similis DSM 23365 = JCM 2765</name>
    <dbReference type="NCBI Taxonomy" id="1423804"/>
    <lineage>
        <taxon>Bacteria</taxon>
        <taxon>Bacillati</taxon>
        <taxon>Bacillota</taxon>
        <taxon>Bacilli</taxon>
        <taxon>Lactobacillales</taxon>
        <taxon>Lactobacillaceae</taxon>
        <taxon>Secundilactobacillus</taxon>
    </lineage>
</organism>
<dbReference type="STRING" id="1423804.FD14_GL001010"/>
<comment type="caution">
    <text evidence="2">The sequence shown here is derived from an EMBL/GenBank/DDBJ whole genome shotgun (WGS) entry which is preliminary data.</text>
</comment>
<name>A0A0R2EYQ9_9LACO</name>
<accession>A0A0R2EYQ9</accession>
<dbReference type="GO" id="GO:0071111">
    <property type="term" value="F:cyclic-guanylate-specific phosphodiesterase activity"/>
    <property type="evidence" value="ECO:0007669"/>
    <property type="project" value="InterPro"/>
</dbReference>
<dbReference type="SUPFAM" id="SSF141868">
    <property type="entry name" value="EAL domain-like"/>
    <property type="match status" value="1"/>
</dbReference>
<dbReference type="OrthoDB" id="2315942at2"/>
<dbReference type="Proteomes" id="UP000051442">
    <property type="component" value="Unassembled WGS sequence"/>
</dbReference>
<evidence type="ECO:0000313" key="2">
    <source>
        <dbReference type="EMBL" id="KRN21568.1"/>
    </source>
</evidence>
<gene>
    <name evidence="2" type="ORF">FD14_GL001010</name>
</gene>
<dbReference type="InterPro" id="IPR035919">
    <property type="entry name" value="EAL_sf"/>
</dbReference>
<dbReference type="PANTHER" id="PTHR33121">
    <property type="entry name" value="CYCLIC DI-GMP PHOSPHODIESTERASE PDEF"/>
    <property type="match status" value="1"/>
</dbReference>
<dbReference type="AlphaFoldDB" id="A0A0R2EYQ9"/>
<dbReference type="Pfam" id="PF00563">
    <property type="entry name" value="EAL"/>
    <property type="match status" value="1"/>
</dbReference>